<evidence type="ECO:0000313" key="2">
    <source>
        <dbReference type="EMBL" id="JAC62708.1"/>
    </source>
</evidence>
<protein>
    <submittedName>
        <fullName evidence="2">Uncharacterized protein</fullName>
    </submittedName>
</protein>
<evidence type="ECO:0000256" key="1">
    <source>
        <dbReference type="SAM" id="Phobius"/>
    </source>
</evidence>
<name>A0A061QSP7_9CHLO</name>
<feature type="non-terminal residue" evidence="2">
    <location>
        <position position="1"/>
    </location>
</feature>
<keyword evidence="1" id="KW-0472">Membrane</keyword>
<organism evidence="2">
    <name type="scientific">Tetraselmis sp. GSL018</name>
    <dbReference type="NCBI Taxonomy" id="582737"/>
    <lineage>
        <taxon>Eukaryota</taxon>
        <taxon>Viridiplantae</taxon>
        <taxon>Chlorophyta</taxon>
        <taxon>core chlorophytes</taxon>
        <taxon>Chlorodendrophyceae</taxon>
        <taxon>Chlorodendrales</taxon>
        <taxon>Chlorodendraceae</taxon>
        <taxon>Tetraselmis</taxon>
    </lineage>
</organism>
<dbReference type="AlphaFoldDB" id="A0A061QSP7"/>
<keyword evidence="1" id="KW-1133">Transmembrane helix</keyword>
<keyword evidence="1" id="KW-0812">Transmembrane</keyword>
<reference evidence="2" key="1">
    <citation type="submission" date="2014-05" db="EMBL/GenBank/DDBJ databases">
        <title>The transcriptome of the halophilic microalga Tetraselmis sp. GSL018 isolated from the Great Salt Lake, Utah.</title>
        <authorList>
            <person name="Jinkerson R.E."/>
            <person name="D'Adamo S."/>
            <person name="Posewitz M.C."/>
        </authorList>
    </citation>
    <scope>NUCLEOTIDE SEQUENCE</scope>
    <source>
        <strain evidence="2">GSL018</strain>
    </source>
</reference>
<sequence length="81" mass="9427">LLFRLLSCPTILSFDSPTPSPLYLLQFSRRYHVVVFTFISVFLVHVILFLHFVSKLEDQYFCDAISIALDTRTRCSIRAID</sequence>
<dbReference type="EMBL" id="GBEZ01024261">
    <property type="protein sequence ID" value="JAC62708.1"/>
    <property type="molecule type" value="Transcribed_RNA"/>
</dbReference>
<accession>A0A061QSP7</accession>
<gene>
    <name evidence="2" type="ORF">TSPGSL018_22540</name>
</gene>
<feature type="transmembrane region" description="Helical" evidence="1">
    <location>
        <begin position="31"/>
        <end position="53"/>
    </location>
</feature>
<proteinExistence type="predicted"/>